<dbReference type="EMBL" id="BAABAB010000022">
    <property type="protein sequence ID" value="GAA3626675.1"/>
    <property type="molecule type" value="Genomic_DNA"/>
</dbReference>
<dbReference type="RefSeq" id="WP_344806173.1">
    <property type="nucleotide sequence ID" value="NZ_BAABAB010000022.1"/>
</dbReference>
<evidence type="ECO:0000256" key="6">
    <source>
        <dbReference type="RuleBase" id="RU363076"/>
    </source>
</evidence>
<gene>
    <name evidence="8" type="ORF">GCM10022236_31220</name>
</gene>
<proteinExistence type="inferred from homology"/>
<comment type="similarity">
    <text evidence="2 6">Belongs to the SURF1 family.</text>
</comment>
<feature type="compositionally biased region" description="Pro residues" evidence="7">
    <location>
        <begin position="273"/>
        <end position="285"/>
    </location>
</feature>
<evidence type="ECO:0000256" key="4">
    <source>
        <dbReference type="ARBA" id="ARBA00022989"/>
    </source>
</evidence>
<dbReference type="InterPro" id="IPR002994">
    <property type="entry name" value="Surf1/Shy1"/>
</dbReference>
<feature type="region of interest" description="Disordered" evidence="7">
    <location>
        <begin position="266"/>
        <end position="285"/>
    </location>
</feature>
<evidence type="ECO:0000313" key="8">
    <source>
        <dbReference type="EMBL" id="GAA3626675.1"/>
    </source>
</evidence>
<reference evidence="9" key="1">
    <citation type="journal article" date="2019" name="Int. J. Syst. Evol. Microbiol.">
        <title>The Global Catalogue of Microorganisms (GCM) 10K type strain sequencing project: providing services to taxonomists for standard genome sequencing and annotation.</title>
        <authorList>
            <consortium name="The Broad Institute Genomics Platform"/>
            <consortium name="The Broad Institute Genome Sequencing Center for Infectious Disease"/>
            <person name="Wu L."/>
            <person name="Ma J."/>
        </authorList>
    </citation>
    <scope>NUCLEOTIDE SEQUENCE [LARGE SCALE GENOMIC DNA]</scope>
    <source>
        <strain evidence="9">JCM 16929</strain>
    </source>
</reference>
<feature type="transmembrane region" description="Helical" evidence="6">
    <location>
        <begin position="231"/>
        <end position="252"/>
    </location>
</feature>
<dbReference type="PROSITE" id="PS50895">
    <property type="entry name" value="SURF1"/>
    <property type="match status" value="1"/>
</dbReference>
<keyword evidence="3 6" id="KW-0812">Transmembrane</keyword>
<evidence type="ECO:0000256" key="2">
    <source>
        <dbReference type="ARBA" id="ARBA00007165"/>
    </source>
</evidence>
<keyword evidence="9" id="KW-1185">Reference proteome</keyword>
<evidence type="ECO:0000256" key="5">
    <source>
        <dbReference type="ARBA" id="ARBA00023136"/>
    </source>
</evidence>
<protein>
    <recommendedName>
        <fullName evidence="6">SURF1-like protein</fullName>
    </recommendedName>
</protein>
<comment type="caution">
    <text evidence="8">The sequence shown here is derived from an EMBL/GenBank/DDBJ whole genome shotgun (WGS) entry which is preliminary data.</text>
</comment>
<evidence type="ECO:0000256" key="7">
    <source>
        <dbReference type="SAM" id="MobiDB-lite"/>
    </source>
</evidence>
<dbReference type="Pfam" id="PF02104">
    <property type="entry name" value="SURF1"/>
    <property type="match status" value="1"/>
</dbReference>
<dbReference type="Proteomes" id="UP001501490">
    <property type="component" value="Unassembled WGS sequence"/>
</dbReference>
<evidence type="ECO:0000313" key="9">
    <source>
        <dbReference type="Proteomes" id="UP001501490"/>
    </source>
</evidence>
<comment type="subcellular location">
    <subcellularLocation>
        <location evidence="6">Cell membrane</location>
        <topology evidence="6">Multi-pass membrane protein</topology>
    </subcellularLocation>
    <subcellularLocation>
        <location evidence="1">Membrane</location>
    </subcellularLocation>
</comment>
<feature type="transmembrane region" description="Helical" evidence="6">
    <location>
        <begin position="27"/>
        <end position="46"/>
    </location>
</feature>
<keyword evidence="5 6" id="KW-0472">Membrane</keyword>
<accession>A0ABP7A867</accession>
<name>A0ABP7A867_9ACTN</name>
<dbReference type="PANTHER" id="PTHR23427:SF2">
    <property type="entry name" value="SURFEIT LOCUS PROTEIN 1"/>
    <property type="match status" value="1"/>
</dbReference>
<evidence type="ECO:0000256" key="3">
    <source>
        <dbReference type="ARBA" id="ARBA00022692"/>
    </source>
</evidence>
<keyword evidence="6" id="KW-1003">Cell membrane</keyword>
<dbReference type="PANTHER" id="PTHR23427">
    <property type="entry name" value="SURFEIT LOCUS PROTEIN"/>
    <property type="match status" value="1"/>
</dbReference>
<evidence type="ECO:0000256" key="1">
    <source>
        <dbReference type="ARBA" id="ARBA00004370"/>
    </source>
</evidence>
<keyword evidence="4 6" id="KW-1133">Transmembrane helix</keyword>
<dbReference type="InterPro" id="IPR045214">
    <property type="entry name" value="Surf1/Surf4"/>
</dbReference>
<sequence>MATLTKPADGPGAGADEPKSPPTLRRLWLRWVLLVVFVAVLGTVFVNLGEWQLDRLHQRQARNATTVANEHAAVRPYAEVFDHPIADADTWQRVQATGTFDAGHQFVVRYRNNGDDSGYEILTPLQTSTGAVLVSRGFVTLPGGQQIPTAAPAPPSGQVHVVGYVQRSENGRKGAIVPNGNQVRLINSAALQPAIPYPIADGYISAITVDPPQSGDFQPLVLPEISNGPHFWYAVQWFMFTGIGIAGIVVFIRGDLKDRRLAREAAARAKAPGAPPPPPGANNAG</sequence>
<dbReference type="CDD" id="cd06662">
    <property type="entry name" value="SURF1"/>
    <property type="match status" value="1"/>
</dbReference>
<organism evidence="8 9">
    <name type="scientific">Microlunatus ginsengisoli</name>
    <dbReference type="NCBI Taxonomy" id="363863"/>
    <lineage>
        <taxon>Bacteria</taxon>
        <taxon>Bacillati</taxon>
        <taxon>Actinomycetota</taxon>
        <taxon>Actinomycetes</taxon>
        <taxon>Propionibacteriales</taxon>
        <taxon>Propionibacteriaceae</taxon>
        <taxon>Microlunatus</taxon>
    </lineage>
</organism>